<evidence type="ECO:0000313" key="2">
    <source>
        <dbReference type="EMBL" id="NCI48563.1"/>
    </source>
</evidence>
<feature type="domain" description="TRASH" evidence="1">
    <location>
        <begin position="57"/>
        <end position="94"/>
    </location>
</feature>
<gene>
    <name evidence="2" type="ORF">GWC95_01420</name>
</gene>
<dbReference type="Proteomes" id="UP000753802">
    <property type="component" value="Unassembled WGS sequence"/>
</dbReference>
<name>A0ABW9ZTM9_9BACT</name>
<dbReference type="Pfam" id="PF04945">
    <property type="entry name" value="YHS"/>
    <property type="match status" value="1"/>
</dbReference>
<dbReference type="RefSeq" id="WP_161816884.1">
    <property type="nucleotide sequence ID" value="NZ_JAACJS010000002.1"/>
</dbReference>
<reference evidence="2 3" key="1">
    <citation type="submission" date="2020-01" db="EMBL/GenBank/DDBJ databases">
        <title>Genome analysis.</title>
        <authorList>
            <person name="Wu S."/>
            <person name="Wang G."/>
        </authorList>
    </citation>
    <scope>NUCLEOTIDE SEQUENCE [LARGE SCALE GENOMIC DNA]</scope>
    <source>
        <strain evidence="2 3">SYL130</strain>
    </source>
</reference>
<comment type="caution">
    <text evidence="2">The sequence shown here is derived from an EMBL/GenBank/DDBJ whole genome shotgun (WGS) entry which is preliminary data.</text>
</comment>
<protein>
    <submittedName>
        <fullName evidence="2">YHS domain-containing protein</fullName>
    </submittedName>
</protein>
<evidence type="ECO:0000313" key="3">
    <source>
        <dbReference type="Proteomes" id="UP000753802"/>
    </source>
</evidence>
<dbReference type="SMART" id="SM00746">
    <property type="entry name" value="TRASH"/>
    <property type="match status" value="1"/>
</dbReference>
<dbReference type="InterPro" id="IPR011017">
    <property type="entry name" value="TRASH_dom"/>
</dbReference>
<evidence type="ECO:0000259" key="1">
    <source>
        <dbReference type="SMART" id="SM00746"/>
    </source>
</evidence>
<dbReference type="InterPro" id="IPR012348">
    <property type="entry name" value="RNR-like"/>
</dbReference>
<organism evidence="2 3">
    <name type="scientific">Sediminibacterium roseum</name>
    <dbReference type="NCBI Taxonomy" id="1978412"/>
    <lineage>
        <taxon>Bacteria</taxon>
        <taxon>Pseudomonadati</taxon>
        <taxon>Bacteroidota</taxon>
        <taxon>Chitinophagia</taxon>
        <taxon>Chitinophagales</taxon>
        <taxon>Chitinophagaceae</taxon>
        <taxon>Sediminibacterium</taxon>
    </lineage>
</organism>
<keyword evidence="3" id="KW-1185">Reference proteome</keyword>
<proteinExistence type="predicted"/>
<sequence>MLKKISFVVMAGCLVFTACKSGADKAETKPAGDTSVAMQPDSTANAFEHLLVDNKKDPSCGMPVSAGISDTAHYKGKVLGFCSKECKANFEKEPEKLIAAAELGK</sequence>
<dbReference type="InterPro" id="IPR007029">
    <property type="entry name" value="YHS_dom"/>
</dbReference>
<dbReference type="Gene3D" id="1.10.620.20">
    <property type="entry name" value="Ribonucleotide Reductase, subunit A"/>
    <property type="match status" value="1"/>
</dbReference>
<dbReference type="EMBL" id="JAACJS010000002">
    <property type="protein sequence ID" value="NCI48563.1"/>
    <property type="molecule type" value="Genomic_DNA"/>
</dbReference>
<dbReference type="PROSITE" id="PS51257">
    <property type="entry name" value="PROKAR_LIPOPROTEIN"/>
    <property type="match status" value="1"/>
</dbReference>
<accession>A0ABW9ZTM9</accession>